<proteinExistence type="predicted"/>
<dbReference type="Proteomes" id="UP000641646">
    <property type="component" value="Unassembled WGS sequence"/>
</dbReference>
<evidence type="ECO:0000313" key="1">
    <source>
        <dbReference type="EMBL" id="MBD2181949.1"/>
    </source>
</evidence>
<dbReference type="RefSeq" id="WP_190464759.1">
    <property type="nucleotide sequence ID" value="NZ_JACJPW010000028.1"/>
</dbReference>
<protein>
    <submittedName>
        <fullName evidence="1">Helix-turn-helix domain-containing protein</fullName>
    </submittedName>
</protein>
<dbReference type="Pfam" id="PF13565">
    <property type="entry name" value="HTH_32"/>
    <property type="match status" value="1"/>
</dbReference>
<dbReference type="AlphaFoldDB" id="A0A926VG01"/>
<comment type="caution">
    <text evidence="1">The sequence shown here is derived from an EMBL/GenBank/DDBJ whole genome shotgun (WGS) entry which is preliminary data.</text>
</comment>
<dbReference type="InterPro" id="IPR009057">
    <property type="entry name" value="Homeodomain-like_sf"/>
</dbReference>
<dbReference type="SUPFAM" id="SSF46689">
    <property type="entry name" value="Homeodomain-like"/>
    <property type="match status" value="1"/>
</dbReference>
<name>A0A926VG01_9CYAN</name>
<evidence type="ECO:0000313" key="2">
    <source>
        <dbReference type="Proteomes" id="UP000641646"/>
    </source>
</evidence>
<reference evidence="1" key="2">
    <citation type="submission" date="2020-08" db="EMBL/GenBank/DDBJ databases">
        <authorList>
            <person name="Chen M."/>
            <person name="Teng W."/>
            <person name="Zhao L."/>
            <person name="Hu C."/>
            <person name="Zhou Y."/>
            <person name="Han B."/>
            <person name="Song L."/>
            <person name="Shu W."/>
        </authorList>
    </citation>
    <scope>NUCLEOTIDE SEQUENCE</scope>
    <source>
        <strain evidence="1">FACHB-1375</strain>
    </source>
</reference>
<gene>
    <name evidence="1" type="ORF">H6G03_12680</name>
</gene>
<keyword evidence="2" id="KW-1185">Reference proteome</keyword>
<dbReference type="EMBL" id="JACJPW010000028">
    <property type="protein sequence ID" value="MBD2181949.1"/>
    <property type="molecule type" value="Genomic_DNA"/>
</dbReference>
<reference evidence="1" key="1">
    <citation type="journal article" date="2015" name="ISME J.">
        <title>Draft Genome Sequence of Streptomyces incarnatus NRRL8089, which Produces the Nucleoside Antibiotic Sinefungin.</title>
        <authorList>
            <person name="Oshima K."/>
            <person name="Hattori M."/>
            <person name="Shimizu H."/>
            <person name="Fukuda K."/>
            <person name="Nemoto M."/>
            <person name="Inagaki K."/>
            <person name="Tamura T."/>
        </authorList>
    </citation>
    <scope>NUCLEOTIDE SEQUENCE</scope>
    <source>
        <strain evidence="1">FACHB-1375</strain>
    </source>
</reference>
<sequence>MNEIEKGGITLASQVQLLTPFQRKLLLKSMETELRPEYRRRIEIILLADEGKSQTQICAELGCTQETARYWIAIAREGKAHQWNEQPIGRPKTINTQYLDRLKELLNHSPREYGYSFERWTAQWLGKHLAKELGIAVSDRHINRLLKQMGLSTRSKPEKVTTDFPTTKKFGITIHDLQPTSVPDFFSPFNIIETTK</sequence>
<organism evidence="1 2">
    <name type="scientific">Aerosakkonema funiforme FACHB-1375</name>
    <dbReference type="NCBI Taxonomy" id="2949571"/>
    <lineage>
        <taxon>Bacteria</taxon>
        <taxon>Bacillati</taxon>
        <taxon>Cyanobacteriota</taxon>
        <taxon>Cyanophyceae</taxon>
        <taxon>Oscillatoriophycideae</taxon>
        <taxon>Aerosakkonematales</taxon>
        <taxon>Aerosakkonemataceae</taxon>
        <taxon>Aerosakkonema</taxon>
    </lineage>
</organism>
<accession>A0A926VG01</accession>